<evidence type="ECO:0000313" key="2">
    <source>
        <dbReference type="EMBL" id="ORY45330.1"/>
    </source>
</evidence>
<feature type="compositionally biased region" description="Polar residues" evidence="1">
    <location>
        <begin position="26"/>
        <end position="45"/>
    </location>
</feature>
<keyword evidence="3" id="KW-1185">Reference proteome</keyword>
<gene>
    <name evidence="2" type="ORF">BCR33DRAFT_198789</name>
</gene>
<dbReference type="AlphaFoldDB" id="A0A1Y2CE41"/>
<name>A0A1Y2CE41_9FUNG</name>
<sequence>MSVMGMDVGVDTRTFSESQVKSTVQLQKEQQKYSGSTKSPSAAQTQRRRLSATRTIPVLFPVISSSGLGNYVGVLLQSWNVTRMAIIAQSDDLLGSGYAKDVQTNAPKYGVSYISMINLKGKLTQDMVNYAKIAIQRDDIYLHLRAGRLC</sequence>
<dbReference type="EMBL" id="MCGO01000020">
    <property type="protein sequence ID" value="ORY45330.1"/>
    <property type="molecule type" value="Genomic_DNA"/>
</dbReference>
<evidence type="ECO:0000313" key="3">
    <source>
        <dbReference type="Proteomes" id="UP000193642"/>
    </source>
</evidence>
<reference evidence="2 3" key="1">
    <citation type="submission" date="2016-07" db="EMBL/GenBank/DDBJ databases">
        <title>Pervasive Adenine N6-methylation of Active Genes in Fungi.</title>
        <authorList>
            <consortium name="DOE Joint Genome Institute"/>
            <person name="Mondo S.J."/>
            <person name="Dannebaum R.O."/>
            <person name="Kuo R.C."/>
            <person name="Labutti K."/>
            <person name="Haridas S."/>
            <person name="Kuo A."/>
            <person name="Salamov A."/>
            <person name="Ahrendt S.R."/>
            <person name="Lipzen A."/>
            <person name="Sullivan W."/>
            <person name="Andreopoulos W.B."/>
            <person name="Clum A."/>
            <person name="Lindquist E."/>
            <person name="Daum C."/>
            <person name="Ramamoorthy G.K."/>
            <person name="Gryganskyi A."/>
            <person name="Culley D."/>
            <person name="Magnuson J.K."/>
            <person name="James T.Y."/>
            <person name="O'Malley M.A."/>
            <person name="Stajich J.E."/>
            <person name="Spatafora J.W."/>
            <person name="Visel A."/>
            <person name="Grigoriev I.V."/>
        </authorList>
    </citation>
    <scope>NUCLEOTIDE SEQUENCE [LARGE SCALE GENOMIC DNA]</scope>
    <source>
        <strain evidence="2 3">JEL800</strain>
    </source>
</reference>
<evidence type="ECO:0000256" key="1">
    <source>
        <dbReference type="SAM" id="MobiDB-lite"/>
    </source>
</evidence>
<protein>
    <submittedName>
        <fullName evidence="2">Uncharacterized protein</fullName>
    </submittedName>
</protein>
<feature type="region of interest" description="Disordered" evidence="1">
    <location>
        <begin position="26"/>
        <end position="49"/>
    </location>
</feature>
<proteinExistence type="predicted"/>
<comment type="caution">
    <text evidence="2">The sequence shown here is derived from an EMBL/GenBank/DDBJ whole genome shotgun (WGS) entry which is preliminary data.</text>
</comment>
<accession>A0A1Y2CE41</accession>
<organism evidence="2 3">
    <name type="scientific">Rhizoclosmatium globosum</name>
    <dbReference type="NCBI Taxonomy" id="329046"/>
    <lineage>
        <taxon>Eukaryota</taxon>
        <taxon>Fungi</taxon>
        <taxon>Fungi incertae sedis</taxon>
        <taxon>Chytridiomycota</taxon>
        <taxon>Chytridiomycota incertae sedis</taxon>
        <taxon>Chytridiomycetes</taxon>
        <taxon>Chytridiales</taxon>
        <taxon>Chytriomycetaceae</taxon>
        <taxon>Rhizoclosmatium</taxon>
    </lineage>
</organism>
<dbReference type="Proteomes" id="UP000193642">
    <property type="component" value="Unassembled WGS sequence"/>
</dbReference>